<gene>
    <name evidence="1" type="ORF">PRLR5076_07090</name>
</gene>
<sequence length="195" mass="22703">MYPFVETVRIEDGMMQNISYHQQRMERTMKRFFPDTRVPSLAEVLNGRQWPVDKIWKVHIEYDGGGISCIRADEYHIRNIRRLRLVTCNDIDYEYKSADRQQLEALRAMKGDADEVVIVRDGLITDTSYSNIALFDGHRWVTPRHPLLCGTMRQSLLDAGLLEERDVRANEWNSYEKVSLINAMMPLGCLVCCTD</sequence>
<dbReference type="InterPro" id="IPR043132">
    <property type="entry name" value="BCAT-like_C"/>
</dbReference>
<organism evidence="1 2">
    <name type="scientific">Prevotella lacticifex</name>
    <dbReference type="NCBI Taxonomy" id="2854755"/>
    <lineage>
        <taxon>Bacteria</taxon>
        <taxon>Pseudomonadati</taxon>
        <taxon>Bacteroidota</taxon>
        <taxon>Bacteroidia</taxon>
        <taxon>Bacteroidales</taxon>
        <taxon>Prevotellaceae</taxon>
        <taxon>Prevotella</taxon>
    </lineage>
</organism>
<dbReference type="Proteomes" id="UP000825483">
    <property type="component" value="Unassembled WGS sequence"/>
</dbReference>
<evidence type="ECO:0000313" key="2">
    <source>
        <dbReference type="Proteomes" id="UP000825483"/>
    </source>
</evidence>
<dbReference type="Gene3D" id="3.30.470.10">
    <property type="match status" value="1"/>
</dbReference>
<dbReference type="InterPro" id="IPR043131">
    <property type="entry name" value="BCAT-like_N"/>
</dbReference>
<dbReference type="SUPFAM" id="SSF56752">
    <property type="entry name" value="D-aminoacid aminotransferase-like PLP-dependent enzymes"/>
    <property type="match status" value="1"/>
</dbReference>
<dbReference type="RefSeq" id="WP_223927014.1">
    <property type="nucleotide sequence ID" value="NZ_BPTU01000004.1"/>
</dbReference>
<dbReference type="GO" id="GO:0016829">
    <property type="term" value="F:lyase activity"/>
    <property type="evidence" value="ECO:0007669"/>
    <property type="project" value="UniProtKB-KW"/>
</dbReference>
<keyword evidence="2" id="KW-1185">Reference proteome</keyword>
<protein>
    <submittedName>
        <fullName evidence="1">4-amino-4-deoxychorismate lyase</fullName>
    </submittedName>
</protein>
<evidence type="ECO:0000313" key="1">
    <source>
        <dbReference type="EMBL" id="GJG57858.1"/>
    </source>
</evidence>
<dbReference type="Pfam" id="PF01063">
    <property type="entry name" value="Aminotran_4"/>
    <property type="match status" value="1"/>
</dbReference>
<accession>A0A9R1CXC8</accession>
<reference evidence="1" key="1">
    <citation type="journal article" date="2022" name="Int. J. Syst. Evol. Microbiol.">
        <title>Prevotella lacticifex sp. nov., isolated from the rumen of cows.</title>
        <authorList>
            <person name="Shinkai T."/>
            <person name="Ikeyama N."/>
            <person name="Kumagai M."/>
            <person name="Ohmori H."/>
            <person name="Sakamoto M."/>
            <person name="Ohkuma M."/>
            <person name="Mitsumori M."/>
        </authorList>
    </citation>
    <scope>NUCLEOTIDE SEQUENCE</scope>
    <source>
        <strain evidence="1">R5076</strain>
    </source>
</reference>
<proteinExistence type="predicted"/>
<dbReference type="InterPro" id="IPR001544">
    <property type="entry name" value="Aminotrans_IV"/>
</dbReference>
<dbReference type="Gene3D" id="3.20.10.10">
    <property type="entry name" value="D-amino Acid Aminotransferase, subunit A, domain 2"/>
    <property type="match status" value="1"/>
</dbReference>
<dbReference type="InterPro" id="IPR036038">
    <property type="entry name" value="Aminotransferase-like"/>
</dbReference>
<keyword evidence="1" id="KW-0456">Lyase</keyword>
<dbReference type="AlphaFoldDB" id="A0A9R1CXC8"/>
<name>A0A9R1CXC8_9BACT</name>
<dbReference type="EMBL" id="BPUB01000001">
    <property type="protein sequence ID" value="GJG57858.1"/>
    <property type="molecule type" value="Genomic_DNA"/>
</dbReference>
<comment type="caution">
    <text evidence="1">The sequence shown here is derived from an EMBL/GenBank/DDBJ whole genome shotgun (WGS) entry which is preliminary data.</text>
</comment>